<keyword evidence="3" id="KW-0804">Transcription</keyword>
<dbReference type="InterPro" id="IPR036388">
    <property type="entry name" value="WH-like_DNA-bd_sf"/>
</dbReference>
<evidence type="ECO:0000313" key="5">
    <source>
        <dbReference type="EMBL" id="WOS95633.1"/>
    </source>
</evidence>
<dbReference type="Gene3D" id="1.10.10.10">
    <property type="entry name" value="Winged helix-like DNA-binding domain superfamily/Winged helix DNA-binding domain"/>
    <property type="match status" value="1"/>
</dbReference>
<keyword evidence="2" id="KW-0238">DNA-binding</keyword>
<reference evidence="5 6" key="2">
    <citation type="submission" date="2023-10" db="EMBL/GenBank/DDBJ databases">
        <authorList>
            <person name="Choi B."/>
        </authorList>
    </citation>
    <scope>NUCLEOTIDE SEQUENCE [LARGE SCALE GENOMIC DNA]</scope>
    <source>
        <strain evidence="5 6">UMB0959</strain>
    </source>
</reference>
<dbReference type="EMBL" id="CP136964">
    <property type="protein sequence ID" value="WOS95633.1"/>
    <property type="molecule type" value="Genomic_DNA"/>
</dbReference>
<dbReference type="SUPFAM" id="SSF46785">
    <property type="entry name" value="Winged helix' DNA-binding domain"/>
    <property type="match status" value="1"/>
</dbReference>
<keyword evidence="6" id="KW-1185">Reference proteome</keyword>
<dbReference type="InterPro" id="IPR036390">
    <property type="entry name" value="WH_DNA-bd_sf"/>
</dbReference>
<dbReference type="PROSITE" id="PS50995">
    <property type="entry name" value="HTH_MARR_2"/>
    <property type="match status" value="1"/>
</dbReference>
<dbReference type="RefSeq" id="WP_068130961.1">
    <property type="nucleotide sequence ID" value="NZ_CP136964.1"/>
</dbReference>
<feature type="domain" description="HTH marR-type" evidence="4">
    <location>
        <begin position="1"/>
        <end position="139"/>
    </location>
</feature>
<dbReference type="PANTHER" id="PTHR42756:SF1">
    <property type="entry name" value="TRANSCRIPTIONAL REPRESSOR OF EMRAB OPERON"/>
    <property type="match status" value="1"/>
</dbReference>
<evidence type="ECO:0000259" key="4">
    <source>
        <dbReference type="PROSITE" id="PS50995"/>
    </source>
</evidence>
<evidence type="ECO:0000256" key="2">
    <source>
        <dbReference type="ARBA" id="ARBA00023125"/>
    </source>
</evidence>
<dbReference type="SMART" id="SM00347">
    <property type="entry name" value="HTH_MARR"/>
    <property type="match status" value="1"/>
</dbReference>
<dbReference type="GO" id="GO:0003700">
    <property type="term" value="F:DNA-binding transcription factor activity"/>
    <property type="evidence" value="ECO:0007669"/>
    <property type="project" value="InterPro"/>
</dbReference>
<accession>A0AAF1BR23</accession>
<gene>
    <name evidence="5" type="ORF">CJ229_005945</name>
</gene>
<dbReference type="KEGG" id="nmy:CJ229_005945"/>
<dbReference type="GO" id="GO:0003677">
    <property type="term" value="F:DNA binding"/>
    <property type="evidence" value="ECO:0007669"/>
    <property type="project" value="UniProtKB-KW"/>
</dbReference>
<dbReference type="PRINTS" id="PR00598">
    <property type="entry name" value="HTHMARR"/>
</dbReference>
<organism evidence="5 6">
    <name type="scientific">Nosocomiicoccus massiliensis</name>
    <dbReference type="NCBI Taxonomy" id="1232430"/>
    <lineage>
        <taxon>Bacteria</taxon>
        <taxon>Bacillati</taxon>
        <taxon>Bacillota</taxon>
        <taxon>Bacilli</taxon>
        <taxon>Bacillales</taxon>
        <taxon>Staphylococcaceae</taxon>
        <taxon>Nosocomiicoccus</taxon>
    </lineage>
</organism>
<sequence>MTRQSDALKTFVALKRTTDNFFKRVKADIKCHGLTVNEFAVLEVLYNKGPQPIQQIKEKILIASSSTTYVIDSLEKRNYVVRTQDPSDKRTYYASLTEKGYQLIDSVFPSHAQMIESCFQDLDDASLTQLRESLKTVSTRVSK</sequence>
<dbReference type="Pfam" id="PF01047">
    <property type="entry name" value="MarR"/>
    <property type="match status" value="1"/>
</dbReference>
<evidence type="ECO:0000313" key="6">
    <source>
        <dbReference type="Proteomes" id="UP000243626"/>
    </source>
</evidence>
<dbReference type="Proteomes" id="UP000243626">
    <property type="component" value="Chromosome"/>
</dbReference>
<dbReference type="PANTHER" id="PTHR42756">
    <property type="entry name" value="TRANSCRIPTIONAL REGULATOR, MARR"/>
    <property type="match status" value="1"/>
</dbReference>
<reference evidence="6" key="1">
    <citation type="submission" date="2017-09" db="EMBL/GenBank/DDBJ databases">
        <title>Bacterial strain isolated from the female urinary microbiota.</title>
        <authorList>
            <person name="Thomas-White K."/>
            <person name="Kumar N."/>
            <person name="Forster S."/>
            <person name="Putonti C."/>
            <person name="Lawley T."/>
            <person name="Wolfe A.J."/>
        </authorList>
    </citation>
    <scope>NUCLEOTIDE SEQUENCE [LARGE SCALE GENOMIC DNA]</scope>
    <source>
        <strain evidence="6">UMB0959</strain>
    </source>
</reference>
<evidence type="ECO:0000256" key="3">
    <source>
        <dbReference type="ARBA" id="ARBA00023163"/>
    </source>
</evidence>
<proteinExistence type="predicted"/>
<protein>
    <submittedName>
        <fullName evidence="5">MarR family transcriptional regulator</fullName>
    </submittedName>
</protein>
<keyword evidence="1" id="KW-0805">Transcription regulation</keyword>
<name>A0AAF1BR23_9STAP</name>
<evidence type="ECO:0000256" key="1">
    <source>
        <dbReference type="ARBA" id="ARBA00023015"/>
    </source>
</evidence>
<dbReference type="InterPro" id="IPR000835">
    <property type="entry name" value="HTH_MarR-typ"/>
</dbReference>
<dbReference type="AlphaFoldDB" id="A0AAF1BR23"/>